<dbReference type="AlphaFoldDB" id="A0A9K3LLW0"/>
<evidence type="ECO:0000313" key="2">
    <source>
        <dbReference type="Proteomes" id="UP000693970"/>
    </source>
</evidence>
<reference evidence="1" key="1">
    <citation type="journal article" date="2021" name="Sci. Rep.">
        <title>Diploid genomic architecture of Nitzschia inconspicua, an elite biomass production diatom.</title>
        <authorList>
            <person name="Oliver A."/>
            <person name="Podell S."/>
            <person name="Pinowska A."/>
            <person name="Traller J.C."/>
            <person name="Smith S.R."/>
            <person name="McClure R."/>
            <person name="Beliaev A."/>
            <person name="Bohutskyi P."/>
            <person name="Hill E.A."/>
            <person name="Rabines A."/>
            <person name="Zheng H."/>
            <person name="Allen L.Z."/>
            <person name="Kuo A."/>
            <person name="Grigoriev I.V."/>
            <person name="Allen A.E."/>
            <person name="Hazlebeck D."/>
            <person name="Allen E.E."/>
        </authorList>
    </citation>
    <scope>NUCLEOTIDE SEQUENCE</scope>
    <source>
        <strain evidence="1">Hildebrandi</strain>
    </source>
</reference>
<dbReference type="Proteomes" id="UP000693970">
    <property type="component" value="Unassembled WGS sequence"/>
</dbReference>
<dbReference type="EMBL" id="JAGRRH010000009">
    <property type="protein sequence ID" value="KAG7364733.1"/>
    <property type="molecule type" value="Genomic_DNA"/>
</dbReference>
<organism evidence="1 2">
    <name type="scientific">Nitzschia inconspicua</name>
    <dbReference type="NCBI Taxonomy" id="303405"/>
    <lineage>
        <taxon>Eukaryota</taxon>
        <taxon>Sar</taxon>
        <taxon>Stramenopiles</taxon>
        <taxon>Ochrophyta</taxon>
        <taxon>Bacillariophyta</taxon>
        <taxon>Bacillariophyceae</taxon>
        <taxon>Bacillariophycidae</taxon>
        <taxon>Bacillariales</taxon>
        <taxon>Bacillariaceae</taxon>
        <taxon>Nitzschia</taxon>
    </lineage>
</organism>
<name>A0A9K3LLW0_9STRA</name>
<reference evidence="1" key="2">
    <citation type="submission" date="2021-04" db="EMBL/GenBank/DDBJ databases">
        <authorList>
            <person name="Podell S."/>
        </authorList>
    </citation>
    <scope>NUCLEOTIDE SEQUENCE</scope>
    <source>
        <strain evidence="1">Hildebrandi</strain>
    </source>
</reference>
<sequence length="229" mass="25503">MSIGNDNIADVLSGVLSPLEKIGGGNDSEQRFLMQGCGFDSYQDLILLLAKIPISRDKTFPPEILTNVASFFTTARLDPSKTRALRCSSTSGQYSLDQCLVDTENSWWISATGSLRNGRGEEYVEFELGSTMVRLSAVYLNIPPMPRGPLSVRTMRIDASSNPTTDEWRQVSPVLVVENRSGWQRIELPDPVDVQYIRAVCLSNQASRFLSEHPPADFNSIGFFTIRFE</sequence>
<gene>
    <name evidence="1" type="ORF">IV203_037935</name>
</gene>
<evidence type="ECO:0008006" key="3">
    <source>
        <dbReference type="Google" id="ProtNLM"/>
    </source>
</evidence>
<comment type="caution">
    <text evidence="1">The sequence shown here is derived from an EMBL/GenBank/DDBJ whole genome shotgun (WGS) entry which is preliminary data.</text>
</comment>
<protein>
    <recommendedName>
        <fullName evidence="3">F5/8 type C domain-containing protein</fullName>
    </recommendedName>
</protein>
<keyword evidence="2" id="KW-1185">Reference proteome</keyword>
<accession>A0A9K3LLW0</accession>
<dbReference type="OrthoDB" id="407358at2759"/>
<evidence type="ECO:0000313" key="1">
    <source>
        <dbReference type="EMBL" id="KAG7364733.1"/>
    </source>
</evidence>
<proteinExistence type="predicted"/>